<accession>A0A2N5DRG5</accession>
<keyword evidence="2" id="KW-1133">Transmembrane helix</keyword>
<evidence type="ECO:0000313" key="3">
    <source>
        <dbReference type="EMBL" id="PLR28656.1"/>
    </source>
</evidence>
<comment type="caution">
    <text evidence="3">The sequence shown here is derived from an EMBL/GenBank/DDBJ whole genome shotgun (WGS) entry which is preliminary data.</text>
</comment>
<dbReference type="RefSeq" id="WP_101716274.1">
    <property type="nucleotide sequence ID" value="NZ_PJRS01000006.1"/>
</dbReference>
<protein>
    <submittedName>
        <fullName evidence="3">Uncharacterized protein</fullName>
    </submittedName>
</protein>
<keyword evidence="2" id="KW-0812">Transmembrane</keyword>
<feature type="region of interest" description="Disordered" evidence="1">
    <location>
        <begin position="43"/>
        <end position="68"/>
    </location>
</feature>
<evidence type="ECO:0000256" key="2">
    <source>
        <dbReference type="SAM" id="Phobius"/>
    </source>
</evidence>
<feature type="transmembrane region" description="Helical" evidence="2">
    <location>
        <begin position="6"/>
        <end position="30"/>
    </location>
</feature>
<name>A0A2N5DRG5_9CAUL</name>
<dbReference type="EMBL" id="PJRS01000006">
    <property type="protein sequence ID" value="PLR28656.1"/>
    <property type="molecule type" value="Genomic_DNA"/>
</dbReference>
<keyword evidence="2" id="KW-0472">Membrane</keyword>
<gene>
    <name evidence="3" type="ORF">SGCZBJ_01520</name>
</gene>
<evidence type="ECO:0000313" key="4">
    <source>
        <dbReference type="Proteomes" id="UP000234479"/>
    </source>
</evidence>
<keyword evidence="4" id="KW-1185">Reference proteome</keyword>
<feature type="compositionally biased region" description="Basic and acidic residues" evidence="1">
    <location>
        <begin position="59"/>
        <end position="68"/>
    </location>
</feature>
<reference evidence="3 4" key="1">
    <citation type="submission" date="2017-12" db="EMBL/GenBank/DDBJ databases">
        <title>The genome sequence of Caulobacter sp. 410.</title>
        <authorList>
            <person name="Gao J."/>
            <person name="Mao X."/>
            <person name="Sun J."/>
        </authorList>
    </citation>
    <scope>NUCLEOTIDE SEQUENCE [LARGE SCALE GENOMIC DNA]</scope>
    <source>
        <strain evidence="3 4">410</strain>
    </source>
</reference>
<proteinExistence type="predicted"/>
<evidence type="ECO:0000256" key="1">
    <source>
        <dbReference type="SAM" id="MobiDB-lite"/>
    </source>
</evidence>
<dbReference type="AlphaFoldDB" id="A0A2N5DRG5"/>
<dbReference type="Proteomes" id="UP000234479">
    <property type="component" value="Unassembled WGS sequence"/>
</dbReference>
<sequence>MFLFMVAAFAATIVFVVAFAFLTVGAVMLVSKIQGLLAKKLRGGASKTQASQPGFVDEGPEKLSDHAG</sequence>
<organism evidence="3 4">
    <name type="scientific">Caulobacter zeae</name>
    <dbReference type="NCBI Taxonomy" id="2055137"/>
    <lineage>
        <taxon>Bacteria</taxon>
        <taxon>Pseudomonadati</taxon>
        <taxon>Pseudomonadota</taxon>
        <taxon>Alphaproteobacteria</taxon>
        <taxon>Caulobacterales</taxon>
        <taxon>Caulobacteraceae</taxon>
        <taxon>Caulobacter</taxon>
    </lineage>
</organism>